<evidence type="ECO:0000313" key="2">
    <source>
        <dbReference type="Proteomes" id="UP001476798"/>
    </source>
</evidence>
<proteinExistence type="predicted"/>
<keyword evidence="2" id="KW-1185">Reference proteome</keyword>
<accession>A0ABV0PT75</accession>
<name>A0ABV0PT75_9TELE</name>
<gene>
    <name evidence="1" type="ORF">GOODEAATRI_031414</name>
</gene>
<protein>
    <submittedName>
        <fullName evidence="1">Uncharacterized protein</fullName>
    </submittedName>
</protein>
<reference evidence="1 2" key="1">
    <citation type="submission" date="2021-06" db="EMBL/GenBank/DDBJ databases">
        <authorList>
            <person name="Palmer J.M."/>
        </authorList>
    </citation>
    <scope>NUCLEOTIDE SEQUENCE [LARGE SCALE GENOMIC DNA]</scope>
    <source>
        <strain evidence="1 2">GA_2019</strain>
        <tissue evidence="1">Muscle</tissue>
    </source>
</reference>
<dbReference type="Proteomes" id="UP001476798">
    <property type="component" value="Unassembled WGS sequence"/>
</dbReference>
<organism evidence="1 2">
    <name type="scientific">Goodea atripinnis</name>
    <dbReference type="NCBI Taxonomy" id="208336"/>
    <lineage>
        <taxon>Eukaryota</taxon>
        <taxon>Metazoa</taxon>
        <taxon>Chordata</taxon>
        <taxon>Craniata</taxon>
        <taxon>Vertebrata</taxon>
        <taxon>Euteleostomi</taxon>
        <taxon>Actinopterygii</taxon>
        <taxon>Neopterygii</taxon>
        <taxon>Teleostei</taxon>
        <taxon>Neoteleostei</taxon>
        <taxon>Acanthomorphata</taxon>
        <taxon>Ovalentaria</taxon>
        <taxon>Atherinomorphae</taxon>
        <taxon>Cyprinodontiformes</taxon>
        <taxon>Goodeidae</taxon>
        <taxon>Goodea</taxon>
    </lineage>
</organism>
<dbReference type="EMBL" id="JAHRIO010085297">
    <property type="protein sequence ID" value="MEQ2186705.1"/>
    <property type="molecule type" value="Genomic_DNA"/>
</dbReference>
<sequence>MRTKLNILPAALKSKTHAEIKKRVKQKQNKMKAYTDKKMRAKTPTVKVGDIVRVRRPEHIPKGSSRFTEPRTVMKKVGQNTYTLNDGRKWNASKLAHFPKQDLTDSDENNDTVFDTFVLSGNISESTAALRRSQRSRNAPRWLTGFVR</sequence>
<comment type="caution">
    <text evidence="1">The sequence shown here is derived from an EMBL/GenBank/DDBJ whole genome shotgun (WGS) entry which is preliminary data.</text>
</comment>
<evidence type="ECO:0000313" key="1">
    <source>
        <dbReference type="EMBL" id="MEQ2186705.1"/>
    </source>
</evidence>